<feature type="active site" description="Proton donor/acceptor" evidence="2">
    <location>
        <position position="15"/>
    </location>
</feature>
<sequence length="223" mass="24618">MVKFEQIKGFVFDLDGVIADTSVYHAKAWRQLAEKLGVNWSSELADGLKGISRMDSLNLILKTGEIENKYSEEEKETFAAEKNTNYLNLLKNMDETAILPGIADFLRDLQEHDYKLSLASASKNSPLVLKQLGLSMYFKNKIDPTTLKYGKPDPEIFARGAEVLNLKPEECVGIEDAKAGVQSINGAGELSIGIGDKNILSEADINFADTSELTLENIKKALD</sequence>
<dbReference type="OrthoDB" id="9797743at2"/>
<dbReference type="InterPro" id="IPR006439">
    <property type="entry name" value="HAD-SF_hydro_IA"/>
</dbReference>
<dbReference type="SUPFAM" id="SSF56784">
    <property type="entry name" value="HAD-like"/>
    <property type="match status" value="1"/>
</dbReference>
<dbReference type="NCBIfam" id="TIGR02009">
    <property type="entry name" value="PGMB-YQAB-SF"/>
    <property type="match status" value="1"/>
</dbReference>
<feature type="binding site" evidence="4">
    <location>
        <position position="176"/>
    </location>
    <ligand>
        <name>Mg(2+)</name>
        <dbReference type="ChEBI" id="CHEBI:18420"/>
    </ligand>
</feature>
<dbReference type="PANTHER" id="PTHR43481:SF4">
    <property type="entry name" value="GLYCEROL-1-PHOSPHATE PHOSPHOHYDROLASE 1-RELATED"/>
    <property type="match status" value="1"/>
</dbReference>
<name>A0A0R1J3M0_9LACO</name>
<comment type="similarity">
    <text evidence="1">Belongs to the HAD-like hydrolase superfamily. CbbY/CbbZ/Gph/YieH family.</text>
</comment>
<dbReference type="GO" id="GO:0050308">
    <property type="term" value="F:sugar-phosphatase activity"/>
    <property type="evidence" value="ECO:0007669"/>
    <property type="project" value="TreeGrafter"/>
</dbReference>
<feature type="binding site" evidence="3">
    <location>
        <position position="56"/>
    </location>
    <ligand>
        <name>substrate</name>
    </ligand>
</feature>
<evidence type="ECO:0000256" key="2">
    <source>
        <dbReference type="PIRSR" id="PIRSR610972-1"/>
    </source>
</evidence>
<dbReference type="InterPro" id="IPR051806">
    <property type="entry name" value="HAD-like_SPP"/>
</dbReference>
<feature type="binding site" evidence="3">
    <location>
        <begin position="48"/>
        <end position="53"/>
    </location>
    <ligand>
        <name>substrate</name>
    </ligand>
</feature>
<evidence type="ECO:0000256" key="5">
    <source>
        <dbReference type="PIRSR" id="PIRSR610972-4"/>
    </source>
</evidence>
<dbReference type="InterPro" id="IPR010972">
    <property type="entry name" value="Beta-PGM"/>
</dbReference>
<feature type="binding site" evidence="3">
    <location>
        <position position="29"/>
    </location>
    <ligand>
        <name>substrate</name>
    </ligand>
</feature>
<dbReference type="Proteomes" id="UP000050929">
    <property type="component" value="Unassembled WGS sequence"/>
</dbReference>
<dbReference type="SFLD" id="SFLDG01129">
    <property type="entry name" value="C1.5:_HAD__Beta-PGM__Phosphata"/>
    <property type="match status" value="1"/>
</dbReference>
<dbReference type="NCBIfam" id="TIGR01990">
    <property type="entry name" value="bPGM"/>
    <property type="match status" value="1"/>
</dbReference>
<evidence type="ECO:0000256" key="1">
    <source>
        <dbReference type="ARBA" id="ARBA00006171"/>
    </source>
</evidence>
<keyword evidence="4" id="KW-0460">Magnesium</keyword>
<dbReference type="Pfam" id="PF00702">
    <property type="entry name" value="Hydrolase"/>
    <property type="match status" value="1"/>
</dbReference>
<dbReference type="PRINTS" id="PR00413">
    <property type="entry name" value="HADHALOGNASE"/>
</dbReference>
<protein>
    <submittedName>
        <fullName evidence="6">Beta-phosphoglucomutase</fullName>
    </submittedName>
</protein>
<feature type="binding site" evidence="4">
    <location>
        <position position="175"/>
    </location>
    <ligand>
        <name>Mg(2+)</name>
        <dbReference type="ChEBI" id="CHEBI:18420"/>
    </ligand>
</feature>
<feature type="binding site" evidence="3">
    <location>
        <position position="82"/>
    </location>
    <ligand>
        <name>substrate</name>
    </ligand>
</feature>
<feature type="binding site" evidence="4">
    <location>
        <position position="13"/>
    </location>
    <ligand>
        <name>Mg(2+)</name>
        <dbReference type="ChEBI" id="CHEBI:18420"/>
    </ligand>
</feature>
<reference evidence="6 7" key="1">
    <citation type="journal article" date="2015" name="Genome Announc.">
        <title>Expanding the biotechnology potential of lactobacilli through comparative genomics of 213 strains and associated genera.</title>
        <authorList>
            <person name="Sun Z."/>
            <person name="Harris H.M."/>
            <person name="McCann A."/>
            <person name="Guo C."/>
            <person name="Argimon S."/>
            <person name="Zhang W."/>
            <person name="Yang X."/>
            <person name="Jeffery I.B."/>
            <person name="Cooney J.C."/>
            <person name="Kagawa T.F."/>
            <person name="Liu W."/>
            <person name="Song Y."/>
            <person name="Salvetti E."/>
            <person name="Wrobel A."/>
            <person name="Rasinkangas P."/>
            <person name="Parkhill J."/>
            <person name="Rea M.C."/>
            <person name="O'Sullivan O."/>
            <person name="Ritari J."/>
            <person name="Douillard F.P."/>
            <person name="Paul Ross R."/>
            <person name="Yang R."/>
            <person name="Briner A.E."/>
            <person name="Felis G.E."/>
            <person name="de Vos W.M."/>
            <person name="Barrangou R."/>
            <person name="Klaenhammer T.R."/>
            <person name="Caufield P.W."/>
            <person name="Cui Y."/>
            <person name="Zhang H."/>
            <person name="O'Toole P.W."/>
        </authorList>
    </citation>
    <scope>NUCLEOTIDE SEQUENCE [LARGE SCALE GENOMIC DNA]</scope>
    <source>
        <strain evidence="6 7">DSM 20183</strain>
    </source>
</reference>
<dbReference type="InterPro" id="IPR010976">
    <property type="entry name" value="B-phosphoglucomutase_hydrolase"/>
</dbReference>
<dbReference type="Gene3D" id="3.40.50.1000">
    <property type="entry name" value="HAD superfamily/HAD-like"/>
    <property type="match status" value="1"/>
</dbReference>
<feature type="binding site" evidence="3">
    <location>
        <begin position="120"/>
        <end position="124"/>
    </location>
    <ligand>
        <name>substrate</name>
    </ligand>
</feature>
<feature type="active site" description="Nucleophile" evidence="2">
    <location>
        <position position="13"/>
    </location>
</feature>
<proteinExistence type="inferred from homology"/>
<feature type="site" description="Important for catalytic activity and assists the phosphoryl transfer reaction to Asp8 by balancing charge and orienting the reacting groups" evidence="5">
    <location>
        <position position="151"/>
    </location>
</feature>
<comment type="caution">
    <text evidence="6">The sequence shown here is derived from an EMBL/GenBank/DDBJ whole genome shotgun (WGS) entry which is preliminary data.</text>
</comment>
<dbReference type="GO" id="GO:0008801">
    <property type="term" value="F:beta-phosphoglucomutase activity"/>
    <property type="evidence" value="ECO:0007669"/>
    <property type="project" value="InterPro"/>
</dbReference>
<evidence type="ECO:0000256" key="3">
    <source>
        <dbReference type="PIRSR" id="PIRSR610972-2"/>
    </source>
</evidence>
<evidence type="ECO:0000313" key="6">
    <source>
        <dbReference type="EMBL" id="KRK65788.1"/>
    </source>
</evidence>
<organism evidence="6 7">
    <name type="scientific">Companilactobacillus tucceti DSM 20183</name>
    <dbReference type="NCBI Taxonomy" id="1423811"/>
    <lineage>
        <taxon>Bacteria</taxon>
        <taxon>Bacillati</taxon>
        <taxon>Bacillota</taxon>
        <taxon>Bacilli</taxon>
        <taxon>Lactobacillales</taxon>
        <taxon>Lactobacillaceae</taxon>
        <taxon>Companilactobacillus</taxon>
    </lineage>
</organism>
<dbReference type="InterPro" id="IPR036412">
    <property type="entry name" value="HAD-like_sf"/>
</dbReference>
<dbReference type="SFLD" id="SFLDF00046">
    <property type="entry name" value="beta-phosphoglucomutase"/>
    <property type="match status" value="1"/>
</dbReference>
<feature type="binding site" evidence="3">
    <location>
        <position position="151"/>
    </location>
    <ligand>
        <name>substrate</name>
    </ligand>
</feature>
<keyword evidence="7" id="KW-1185">Reference proteome</keyword>
<evidence type="ECO:0000256" key="4">
    <source>
        <dbReference type="PIRSR" id="PIRSR610972-3"/>
    </source>
</evidence>
<keyword evidence="4" id="KW-0479">Metal-binding</keyword>
<gene>
    <name evidence="6" type="ORF">FC72_GL000233</name>
</gene>
<dbReference type="GO" id="GO:0000287">
    <property type="term" value="F:magnesium ion binding"/>
    <property type="evidence" value="ECO:0007669"/>
    <property type="project" value="InterPro"/>
</dbReference>
<dbReference type="STRING" id="1423811.FC72_GL000233"/>
<evidence type="ECO:0000313" key="7">
    <source>
        <dbReference type="Proteomes" id="UP000050929"/>
    </source>
</evidence>
<dbReference type="SFLD" id="SFLDS00003">
    <property type="entry name" value="Haloacid_Dehalogenase"/>
    <property type="match status" value="1"/>
</dbReference>
<dbReference type="NCBIfam" id="TIGR01509">
    <property type="entry name" value="HAD-SF-IA-v3"/>
    <property type="match status" value="1"/>
</dbReference>
<accession>A0A0R1J3M0</accession>
<dbReference type="PANTHER" id="PTHR43481">
    <property type="entry name" value="FRUCTOSE-1-PHOSPHATE PHOSPHATASE"/>
    <property type="match status" value="1"/>
</dbReference>
<feature type="site" description="Important for catalytic activity and assists the phosphoryl transfer reaction to Asp8 by balancing charge and orienting the reacting groups" evidence="5">
    <location>
        <position position="120"/>
    </location>
</feature>
<dbReference type="InterPro" id="IPR023214">
    <property type="entry name" value="HAD_sf"/>
</dbReference>
<comment type="cofactor">
    <cofactor evidence="4">
        <name>Mg(2+)</name>
        <dbReference type="ChEBI" id="CHEBI:18420"/>
    </cofactor>
    <text evidence="4">Binds 2 magnesium ions per subunit.</text>
</comment>
<dbReference type="Gene3D" id="1.10.150.240">
    <property type="entry name" value="Putative phosphatase, domain 2"/>
    <property type="match status" value="1"/>
</dbReference>
<feature type="binding site" evidence="3">
    <location>
        <begin position="13"/>
        <end position="15"/>
    </location>
    <ligand>
        <name>substrate</name>
    </ligand>
</feature>
<dbReference type="RefSeq" id="WP_057763913.1">
    <property type="nucleotide sequence ID" value="NZ_AZDG01000001.1"/>
</dbReference>
<feature type="binding site" evidence="4">
    <location>
        <position position="15"/>
    </location>
    <ligand>
        <name>Mg(2+)</name>
        <dbReference type="ChEBI" id="CHEBI:18420"/>
    </ligand>
</feature>
<dbReference type="PATRIC" id="fig|1423811.3.peg.232"/>
<dbReference type="CDD" id="cd02598">
    <property type="entry name" value="HAD_BPGM"/>
    <property type="match status" value="1"/>
</dbReference>
<dbReference type="SFLD" id="SFLDG01135">
    <property type="entry name" value="C1.5.6:_HAD__Beta-PGM__Phospha"/>
    <property type="match status" value="1"/>
</dbReference>
<dbReference type="AlphaFoldDB" id="A0A0R1J3M0"/>
<dbReference type="InterPro" id="IPR023198">
    <property type="entry name" value="PGP-like_dom2"/>
</dbReference>
<dbReference type="GO" id="GO:0005975">
    <property type="term" value="P:carbohydrate metabolic process"/>
    <property type="evidence" value="ECO:0007669"/>
    <property type="project" value="InterPro"/>
</dbReference>
<dbReference type="EMBL" id="AZDG01000001">
    <property type="protein sequence ID" value="KRK65788.1"/>
    <property type="molecule type" value="Genomic_DNA"/>
</dbReference>